<evidence type="ECO:0000313" key="2">
    <source>
        <dbReference type="Proteomes" id="UP001144978"/>
    </source>
</evidence>
<reference evidence="1" key="1">
    <citation type="submission" date="2022-08" db="EMBL/GenBank/DDBJ databases">
        <title>Genome Sequence of Pycnoporus sanguineus.</title>
        <authorList>
            <person name="Buettner E."/>
        </authorList>
    </citation>
    <scope>NUCLEOTIDE SEQUENCE</scope>
    <source>
        <strain evidence="1">CG-C14</strain>
    </source>
</reference>
<dbReference type="Proteomes" id="UP001144978">
    <property type="component" value="Unassembled WGS sequence"/>
</dbReference>
<organism evidence="1 2">
    <name type="scientific">Trametes sanguinea</name>
    <dbReference type="NCBI Taxonomy" id="158606"/>
    <lineage>
        <taxon>Eukaryota</taxon>
        <taxon>Fungi</taxon>
        <taxon>Dikarya</taxon>
        <taxon>Basidiomycota</taxon>
        <taxon>Agaricomycotina</taxon>
        <taxon>Agaricomycetes</taxon>
        <taxon>Polyporales</taxon>
        <taxon>Polyporaceae</taxon>
        <taxon>Trametes</taxon>
    </lineage>
</organism>
<keyword evidence="2" id="KW-1185">Reference proteome</keyword>
<gene>
    <name evidence="1" type="ORF">NUW54_g4423</name>
</gene>
<accession>A0ACC1PZV1</accession>
<proteinExistence type="predicted"/>
<protein>
    <submittedName>
        <fullName evidence="1">Uncharacterized protein</fullName>
    </submittedName>
</protein>
<sequence length="276" mass="31013">MSCYWRINFTFAPSKDDPASSLPLLVRPVLPAPSSTIMQALRDKLRHIEELFLVLPDSLPLNSTGNAVFGLDSDDFEDLGYAGALNRCFEINWGMRINKIHITERGDKLKTTVAIFREALTLMTAADDIGLVEIWLDILINSAEAAAMRSKPDPPLVSSTSANPQLPAGGPGADGAPSTIALHRVSVQHKPRNSLTMRQTKLLFKKIPREEWDEQETAATHRLRARIAHDRAKELLLQEKKENLRRAHERNRKQKQRLRRKGLSSSKIIELEDSRG</sequence>
<evidence type="ECO:0000313" key="1">
    <source>
        <dbReference type="EMBL" id="KAJ3005259.1"/>
    </source>
</evidence>
<comment type="caution">
    <text evidence="1">The sequence shown here is derived from an EMBL/GenBank/DDBJ whole genome shotgun (WGS) entry which is preliminary data.</text>
</comment>
<name>A0ACC1PZV1_9APHY</name>
<dbReference type="EMBL" id="JANSHE010001008">
    <property type="protein sequence ID" value="KAJ3005259.1"/>
    <property type="molecule type" value="Genomic_DNA"/>
</dbReference>